<proteinExistence type="predicted"/>
<organism evidence="1">
    <name type="scientific">Ananas comosus var. bracteatus</name>
    <name type="common">red pineapple</name>
    <dbReference type="NCBI Taxonomy" id="296719"/>
    <lineage>
        <taxon>Eukaryota</taxon>
        <taxon>Viridiplantae</taxon>
        <taxon>Streptophyta</taxon>
        <taxon>Embryophyta</taxon>
        <taxon>Tracheophyta</taxon>
        <taxon>Spermatophyta</taxon>
        <taxon>Magnoliopsida</taxon>
        <taxon>Liliopsida</taxon>
        <taxon>Poales</taxon>
        <taxon>Bromeliaceae</taxon>
        <taxon>Bromelioideae</taxon>
        <taxon>Ananas</taxon>
    </lineage>
</organism>
<dbReference type="AlphaFoldDB" id="A0A6V7PVP6"/>
<reference evidence="1" key="1">
    <citation type="submission" date="2020-07" db="EMBL/GenBank/DDBJ databases">
        <authorList>
            <person name="Lin J."/>
        </authorList>
    </citation>
    <scope>NUCLEOTIDE SEQUENCE</scope>
</reference>
<accession>A0A6V7PVP6</accession>
<sequence>MSSPGINSAAKGDEFITCIHRQFKATSELRNSSMASKVFLIFTFLMLAASRLFQPAVAQQLSSAAVTDVLPAAVPPHNPTTLGEKTAAATLKKRNYSPKCLGLSSNPHAFHPSNRSLCYHKLSTEFTRVWRN</sequence>
<gene>
    <name evidence="1" type="ORF">CB5_LOCUS18140</name>
</gene>
<name>A0A6V7PVP6_ANACO</name>
<protein>
    <submittedName>
        <fullName evidence="1">Uncharacterized protein</fullName>
    </submittedName>
</protein>
<evidence type="ECO:0000313" key="1">
    <source>
        <dbReference type="EMBL" id="CAD1834929.1"/>
    </source>
</evidence>
<dbReference type="EMBL" id="LR862152">
    <property type="protein sequence ID" value="CAD1834929.1"/>
    <property type="molecule type" value="Genomic_DNA"/>
</dbReference>